<name>A0A1H1B6Q2_9ACTN</name>
<protein>
    <recommendedName>
        <fullName evidence="1">Spermatogenesis-associated protein 20-like TRX domain-containing protein</fullName>
    </recommendedName>
</protein>
<keyword evidence="3" id="KW-1185">Reference proteome</keyword>
<feature type="domain" description="Spermatogenesis-associated protein 20-like TRX" evidence="1">
    <location>
        <begin position="1"/>
        <end position="156"/>
    </location>
</feature>
<dbReference type="CDD" id="cd02955">
    <property type="entry name" value="SSP411"/>
    <property type="match status" value="1"/>
</dbReference>
<dbReference type="GO" id="GO:0005975">
    <property type="term" value="P:carbohydrate metabolic process"/>
    <property type="evidence" value="ECO:0007669"/>
    <property type="project" value="InterPro"/>
</dbReference>
<proteinExistence type="predicted"/>
<dbReference type="InterPro" id="IPR036249">
    <property type="entry name" value="Thioredoxin-like_sf"/>
</dbReference>
<dbReference type="Pfam" id="PF03190">
    <property type="entry name" value="Thioredox_DsbH"/>
    <property type="match status" value="1"/>
</dbReference>
<dbReference type="SUPFAM" id="SSF52833">
    <property type="entry name" value="Thioredoxin-like"/>
    <property type="match status" value="1"/>
</dbReference>
<dbReference type="PANTHER" id="PTHR42899">
    <property type="entry name" value="SPERMATOGENESIS-ASSOCIATED PROTEIN 20"/>
    <property type="match status" value="1"/>
</dbReference>
<dbReference type="PANTHER" id="PTHR42899:SF1">
    <property type="entry name" value="SPERMATOGENESIS-ASSOCIATED PROTEIN 20"/>
    <property type="match status" value="1"/>
</dbReference>
<dbReference type="Gene3D" id="1.50.10.10">
    <property type="match status" value="2"/>
</dbReference>
<gene>
    <name evidence="2" type="ORF">SAMN04489764_0825</name>
</gene>
<evidence type="ECO:0000259" key="1">
    <source>
        <dbReference type="Pfam" id="PF03190"/>
    </source>
</evidence>
<dbReference type="Proteomes" id="UP000217103">
    <property type="component" value="Unassembled WGS sequence"/>
</dbReference>
<organism evidence="2 3">
    <name type="scientific">Thermostaphylospora chromogena</name>
    <dbReference type="NCBI Taxonomy" id="35622"/>
    <lineage>
        <taxon>Bacteria</taxon>
        <taxon>Bacillati</taxon>
        <taxon>Actinomycetota</taxon>
        <taxon>Actinomycetes</taxon>
        <taxon>Streptosporangiales</taxon>
        <taxon>Thermomonosporaceae</taxon>
        <taxon>Thermostaphylospora</taxon>
    </lineage>
</organism>
<reference evidence="2 3" key="1">
    <citation type="submission" date="2016-10" db="EMBL/GenBank/DDBJ databases">
        <authorList>
            <person name="de Groot N.N."/>
        </authorList>
    </citation>
    <scope>NUCLEOTIDE SEQUENCE [LARGE SCALE GENOMIC DNA]</scope>
    <source>
        <strain evidence="2 3">DSM 43794</strain>
    </source>
</reference>
<dbReference type="Gene3D" id="3.40.30.10">
    <property type="entry name" value="Glutaredoxin"/>
    <property type="match status" value="1"/>
</dbReference>
<evidence type="ECO:0000313" key="3">
    <source>
        <dbReference type="Proteomes" id="UP000217103"/>
    </source>
</evidence>
<dbReference type="SUPFAM" id="SSF48208">
    <property type="entry name" value="Six-hairpin glycosidases"/>
    <property type="match status" value="1"/>
</dbReference>
<evidence type="ECO:0000313" key="2">
    <source>
        <dbReference type="EMBL" id="SDQ47614.1"/>
    </source>
</evidence>
<dbReference type="STRING" id="35622.SAMN04489764_0825"/>
<accession>A0A1H1B6Q2</accession>
<dbReference type="EMBL" id="FNKK01000002">
    <property type="protein sequence ID" value="SDQ47614.1"/>
    <property type="molecule type" value="Genomic_DNA"/>
</dbReference>
<dbReference type="InterPro" id="IPR024705">
    <property type="entry name" value="Ssp411"/>
</dbReference>
<sequence>MNRLQNATSPYLLQHAGNPVHWYEWGEEAFAEARRRDVPLLISVGYSACHWCHVMAHESFEDEATAALMNEHFVNIKVDREERPDVDAVYMNATQAMTGQGGWPMTVFATPDGAPFYAGTYFPRPQFQRLLLGVAQAWREDREGVIGQGRKIVAALNEYAGIPSGPAPTAQALTDAVRNLAESFDAERGGFGGAPKFPPSMVLEFLLRHAAAERGETGALALAMAERTLEAMAKGGIYDQLAGGFARYSVDADWVVPHFEKMLYDNALLLRVYTHWWRSTGSPLARRITLETAEWLLTEMRTPEGGFASALDADSEGEEGKFYVWTPEQLRAALGEEDGAWAAAVFGVTEQGTFERGTSVLRLPAEPGDTERLARVRAGLLQARSGRVRPSRDDKIVAAWNGLAIAALAEAGVLCERPDLVAAAREAATLLREVHWTGERLLRTSRDGRASANTGVLEDYADVAEGLLTLYGVTGETEWFELAGDLLEVVLDRFTDGSGGFYDTAEDAERLFQRPQDPTDNATPSGRFAAAGALLSYAALTGSTRHREAARAALGTVTVLAGKHARFAGWGLAVAQAALAGPVEVAVVGPGDDPATDVLHRTALMSPSPGLVVARGAPSAEPGVPLLEHRPLVDGSPTAYVCRGFVCRTPVTTPQALRAQIAA</sequence>
<dbReference type="PIRSF" id="PIRSF006402">
    <property type="entry name" value="UCP006402_thioredoxin"/>
    <property type="match status" value="1"/>
</dbReference>
<dbReference type="AlphaFoldDB" id="A0A1H1B6Q2"/>
<dbReference type="RefSeq" id="WP_093257834.1">
    <property type="nucleotide sequence ID" value="NZ_FNKK01000002.1"/>
</dbReference>
<dbReference type="InterPro" id="IPR008928">
    <property type="entry name" value="6-hairpin_glycosidase_sf"/>
</dbReference>
<dbReference type="InterPro" id="IPR012341">
    <property type="entry name" value="6hp_glycosidase-like_sf"/>
</dbReference>
<dbReference type="InterPro" id="IPR004879">
    <property type="entry name" value="Ssp411-like_TRX"/>
</dbReference>
<dbReference type="OrthoDB" id="9762614at2"/>